<name>A0A7C2P0N3_9PLAN</name>
<gene>
    <name evidence="3" type="ORF">ENQ76_07270</name>
</gene>
<evidence type="ECO:0000256" key="2">
    <source>
        <dbReference type="ARBA" id="ARBA00022649"/>
    </source>
</evidence>
<dbReference type="InterPro" id="IPR051803">
    <property type="entry name" value="TA_system_RelE-like_toxin"/>
</dbReference>
<dbReference type="Gene3D" id="3.30.2310.20">
    <property type="entry name" value="RelE-like"/>
    <property type="match status" value="1"/>
</dbReference>
<dbReference type="EMBL" id="DSOK01000209">
    <property type="protein sequence ID" value="HEN15252.1"/>
    <property type="molecule type" value="Genomic_DNA"/>
</dbReference>
<proteinExistence type="inferred from homology"/>
<dbReference type="InterPro" id="IPR007712">
    <property type="entry name" value="RelE/ParE_toxin"/>
</dbReference>
<reference evidence="3" key="1">
    <citation type="journal article" date="2020" name="mSystems">
        <title>Genome- and Community-Level Interaction Insights into Carbon Utilization and Element Cycling Functions of Hydrothermarchaeota in Hydrothermal Sediment.</title>
        <authorList>
            <person name="Zhou Z."/>
            <person name="Liu Y."/>
            <person name="Xu W."/>
            <person name="Pan J."/>
            <person name="Luo Z.H."/>
            <person name="Li M."/>
        </authorList>
    </citation>
    <scope>NUCLEOTIDE SEQUENCE [LARGE SCALE GENOMIC DNA]</scope>
    <source>
        <strain evidence="3">SpSt-339</strain>
    </source>
</reference>
<keyword evidence="2" id="KW-1277">Toxin-antitoxin system</keyword>
<dbReference type="InterPro" id="IPR035093">
    <property type="entry name" value="RelE/ParE_toxin_dom_sf"/>
</dbReference>
<sequence>MDWTLIWSARAQRELRRIHKHIAAENETAADRLVGTILERVEAVRKVPTIGAPFRDLAGHEGRQIVVGSYRIIYAVNESLKRVEVLTVWHGARREPNLG</sequence>
<evidence type="ECO:0000256" key="1">
    <source>
        <dbReference type="ARBA" id="ARBA00006226"/>
    </source>
</evidence>
<dbReference type="Pfam" id="PF05016">
    <property type="entry name" value="ParE_toxin"/>
    <property type="match status" value="1"/>
</dbReference>
<dbReference type="SUPFAM" id="SSF143011">
    <property type="entry name" value="RelE-like"/>
    <property type="match status" value="1"/>
</dbReference>
<dbReference type="PANTHER" id="PTHR33755">
    <property type="entry name" value="TOXIN PARE1-RELATED"/>
    <property type="match status" value="1"/>
</dbReference>
<accession>A0A7C2P0N3</accession>
<comment type="caution">
    <text evidence="3">The sequence shown here is derived from an EMBL/GenBank/DDBJ whole genome shotgun (WGS) entry which is preliminary data.</text>
</comment>
<evidence type="ECO:0000313" key="3">
    <source>
        <dbReference type="EMBL" id="HEN15252.1"/>
    </source>
</evidence>
<comment type="similarity">
    <text evidence="1">Belongs to the RelE toxin family.</text>
</comment>
<organism evidence="3">
    <name type="scientific">Schlesneria paludicola</name>
    <dbReference type="NCBI Taxonomy" id="360056"/>
    <lineage>
        <taxon>Bacteria</taxon>
        <taxon>Pseudomonadati</taxon>
        <taxon>Planctomycetota</taxon>
        <taxon>Planctomycetia</taxon>
        <taxon>Planctomycetales</taxon>
        <taxon>Planctomycetaceae</taxon>
        <taxon>Schlesneria</taxon>
    </lineage>
</organism>
<protein>
    <submittedName>
        <fullName evidence="3">Type II toxin-antitoxin system RelE/ParE family toxin</fullName>
    </submittedName>
</protein>
<dbReference type="AlphaFoldDB" id="A0A7C2P0N3"/>